<gene>
    <name evidence="3" type="ORF">RRG08_059645</name>
</gene>
<comment type="caution">
    <text evidence="3">The sequence shown here is derived from an EMBL/GenBank/DDBJ whole genome shotgun (WGS) entry which is preliminary data.</text>
</comment>
<sequence>MFIALCQMFALLISEGKIEDSCNGNHTCHENLVCFQNETTNSSVCQCPSDSYKLNDTACTPKRKIGESCNVNETCHEGFECRDDTNNGSVCQCPSDYYEQNDTTCAPKRKIGESCNVNETCHEGLECRDDTNNGSVCQCPSDYYEQNDTTCAPKKRHGDSCNESLECISSLTCLEKVCRCQSKERFSGNSCYSVDDFQVTNITSTSTSDSVMLTWQTKKHGLSVDYSITIDPTPSADTTIPANFSGGTVDGLTPGTKYTFTIISTIKEDNVYPETTTNKTYEVVTKQQHAGFCNESVECISSLTCLGKVCRCQSEERFSGNSCYSVDDFQVTNITSTSTSDSVMLTWQTKKHGLSVDYSITIDPTPSADRTIPANFSGGTVDGLTSGTKYTFTIISTIKEDNVYPEMTTNKEYDVVTKQQHAGPCNESLECISSLTCLEKVCRCPSEERFSGNSCYRVDAFQVTNITSTSTSDSVMLTWQTKKHELSVAYNITIDPTPSADTTITANFSGGTVDGLTPGTNYKFTIISTIMGDDVYPETTTNKTYEVVTKPARPKGNGKEEKMGNGLYNFTFDGSDGLVDLYEVNIDGVLGLPVNTTSTWIHNVTLQPAARYSYTIVAIKGNQRSETINGTFQVGEEKPGKVTDLNRLNQTDTSVSVQWKAPSKPNGILTGYCIKYAIFETDDFQVIKVTCSDCHNGTNDANSACPAATPVSYKSQSFLNNNESVIEVVITGLFAYKNYTVSVQAVNLAGFGPEVEINTETEIGEAKELQNLTVGLVGTNITAGLNIVWEPGVKTGPTDYEVKIEEETEIDSRSYLTLLNFSLNGYSNNNYVVGDLLGFWNYNVSVRAFTKVGSSQFQSKLVKTHPTIPGEVTGFSVQLDPNDAQEFTLTFGCPEEEKRNGPLKEYVVRKTGPNGIFDEKTILHSSPTCTYESRNFGSDLIVEDYYTFQVKVANVKFSGSFNPGERLLIQPKGT</sequence>
<dbReference type="InterPro" id="IPR013783">
    <property type="entry name" value="Ig-like_fold"/>
</dbReference>
<keyword evidence="1" id="KW-0732">Signal</keyword>
<evidence type="ECO:0000259" key="2">
    <source>
        <dbReference type="PROSITE" id="PS50853"/>
    </source>
</evidence>
<feature type="signal peptide" evidence="1">
    <location>
        <begin position="1"/>
        <end position="18"/>
    </location>
</feature>
<dbReference type="InterPro" id="IPR006149">
    <property type="entry name" value="EB_dom"/>
</dbReference>
<protein>
    <recommendedName>
        <fullName evidence="2">Fibronectin type-III domain-containing protein</fullName>
    </recommendedName>
</protein>
<dbReference type="InterPro" id="IPR003961">
    <property type="entry name" value="FN3_dom"/>
</dbReference>
<dbReference type="Pfam" id="PF00041">
    <property type="entry name" value="fn3"/>
    <property type="match status" value="4"/>
</dbReference>
<dbReference type="Gene3D" id="2.60.40.10">
    <property type="entry name" value="Immunoglobulins"/>
    <property type="match status" value="5"/>
</dbReference>
<feature type="domain" description="Fibronectin type-III" evidence="2">
    <location>
        <begin position="768"/>
        <end position="870"/>
    </location>
</feature>
<evidence type="ECO:0000313" key="3">
    <source>
        <dbReference type="EMBL" id="KAK3762032.1"/>
    </source>
</evidence>
<reference evidence="3" key="1">
    <citation type="journal article" date="2023" name="G3 (Bethesda)">
        <title>A reference genome for the long-term kleptoplast-retaining sea slug Elysia crispata morphotype clarki.</title>
        <authorList>
            <person name="Eastman K.E."/>
            <person name="Pendleton A.L."/>
            <person name="Shaikh M.A."/>
            <person name="Suttiyut T."/>
            <person name="Ogas R."/>
            <person name="Tomko P."/>
            <person name="Gavelis G."/>
            <person name="Widhalm J.R."/>
            <person name="Wisecaver J.H."/>
        </authorList>
    </citation>
    <scope>NUCLEOTIDE SEQUENCE</scope>
    <source>
        <strain evidence="3">ECLA1</strain>
    </source>
</reference>
<dbReference type="SUPFAM" id="SSF49265">
    <property type="entry name" value="Fibronectin type III"/>
    <property type="match status" value="4"/>
</dbReference>
<dbReference type="PANTHER" id="PTHR46957">
    <property type="entry name" value="CYTOKINE RECEPTOR"/>
    <property type="match status" value="1"/>
</dbReference>
<feature type="domain" description="Fibronectin type-III" evidence="2">
    <location>
        <begin position="457"/>
        <end position="552"/>
    </location>
</feature>
<dbReference type="InterPro" id="IPR050713">
    <property type="entry name" value="RTP_Phos/Ushers"/>
</dbReference>
<dbReference type="InterPro" id="IPR000742">
    <property type="entry name" value="EGF"/>
</dbReference>
<dbReference type="SMART" id="SM00181">
    <property type="entry name" value="EGF"/>
    <property type="match status" value="3"/>
</dbReference>
<feature type="chain" id="PRO_5041992216" description="Fibronectin type-III domain-containing protein" evidence="1">
    <location>
        <begin position="19"/>
        <end position="974"/>
    </location>
</feature>
<dbReference type="PROSITE" id="PS50853">
    <property type="entry name" value="FN3"/>
    <property type="match status" value="4"/>
</dbReference>
<dbReference type="CDD" id="cd00063">
    <property type="entry name" value="FN3"/>
    <property type="match status" value="5"/>
</dbReference>
<feature type="domain" description="Fibronectin type-III" evidence="2">
    <location>
        <begin position="638"/>
        <end position="766"/>
    </location>
</feature>
<dbReference type="InterPro" id="IPR036116">
    <property type="entry name" value="FN3_sf"/>
</dbReference>
<organism evidence="3 4">
    <name type="scientific">Elysia crispata</name>
    <name type="common">lettuce slug</name>
    <dbReference type="NCBI Taxonomy" id="231223"/>
    <lineage>
        <taxon>Eukaryota</taxon>
        <taxon>Metazoa</taxon>
        <taxon>Spiralia</taxon>
        <taxon>Lophotrochozoa</taxon>
        <taxon>Mollusca</taxon>
        <taxon>Gastropoda</taxon>
        <taxon>Heterobranchia</taxon>
        <taxon>Euthyneura</taxon>
        <taxon>Panpulmonata</taxon>
        <taxon>Sacoglossa</taxon>
        <taxon>Placobranchoidea</taxon>
        <taxon>Plakobranchidae</taxon>
        <taxon>Elysia</taxon>
    </lineage>
</organism>
<feature type="domain" description="Fibronectin type-III" evidence="2">
    <location>
        <begin position="193"/>
        <end position="288"/>
    </location>
</feature>
<evidence type="ECO:0000256" key="1">
    <source>
        <dbReference type="SAM" id="SignalP"/>
    </source>
</evidence>
<dbReference type="Proteomes" id="UP001283361">
    <property type="component" value="Unassembled WGS sequence"/>
</dbReference>
<proteinExistence type="predicted"/>
<dbReference type="PANTHER" id="PTHR46957:SF3">
    <property type="entry name" value="CYTOKINE RECEPTOR"/>
    <property type="match status" value="1"/>
</dbReference>
<dbReference type="GO" id="GO:0016020">
    <property type="term" value="C:membrane"/>
    <property type="evidence" value="ECO:0007669"/>
    <property type="project" value="UniProtKB-SubCell"/>
</dbReference>
<accession>A0AAE1D9C0</accession>
<dbReference type="EMBL" id="JAWDGP010004766">
    <property type="protein sequence ID" value="KAK3762032.1"/>
    <property type="molecule type" value="Genomic_DNA"/>
</dbReference>
<dbReference type="Pfam" id="PF01683">
    <property type="entry name" value="EB"/>
    <property type="match status" value="1"/>
</dbReference>
<name>A0AAE1D9C0_9GAST</name>
<evidence type="ECO:0000313" key="4">
    <source>
        <dbReference type="Proteomes" id="UP001283361"/>
    </source>
</evidence>
<dbReference type="SMART" id="SM00060">
    <property type="entry name" value="FN3"/>
    <property type="match status" value="5"/>
</dbReference>
<dbReference type="AlphaFoldDB" id="A0AAE1D9C0"/>
<keyword evidence="4" id="KW-1185">Reference proteome</keyword>